<protein>
    <recommendedName>
        <fullName evidence="3">FCH domain-containing protein</fullName>
    </recommendedName>
</protein>
<evidence type="ECO:0008006" key="3">
    <source>
        <dbReference type="Google" id="ProtNLM"/>
    </source>
</evidence>
<comment type="caution">
    <text evidence="1">The sequence shown here is derived from an EMBL/GenBank/DDBJ whole genome shotgun (WGS) entry which is preliminary data.</text>
</comment>
<dbReference type="InterPro" id="IPR027267">
    <property type="entry name" value="AH/BAR_dom_sf"/>
</dbReference>
<organism evidence="1 2">
    <name type="scientific">Claviceps pusilla</name>
    <dbReference type="NCBI Taxonomy" id="123648"/>
    <lineage>
        <taxon>Eukaryota</taxon>
        <taxon>Fungi</taxon>
        <taxon>Dikarya</taxon>
        <taxon>Ascomycota</taxon>
        <taxon>Pezizomycotina</taxon>
        <taxon>Sordariomycetes</taxon>
        <taxon>Hypocreomycetidae</taxon>
        <taxon>Hypocreales</taxon>
        <taxon>Clavicipitaceae</taxon>
        <taxon>Claviceps</taxon>
    </lineage>
</organism>
<evidence type="ECO:0000313" key="2">
    <source>
        <dbReference type="Proteomes" id="UP000748025"/>
    </source>
</evidence>
<sequence length="89" mass="10273">MDDDTARTEYPAMLASLQPGQAARTLNDRVKRISKVNLDIADWLQERRRVEEQYVLSLRRLAQSNKGPYALSELGYVVIIFHSRARIRA</sequence>
<proteinExistence type="predicted"/>
<dbReference type="Proteomes" id="UP000748025">
    <property type="component" value="Unassembled WGS sequence"/>
</dbReference>
<accession>A0A9P7NBM6</accession>
<dbReference type="Gene3D" id="1.20.1270.60">
    <property type="entry name" value="Arfaptin homology (AH) domain/BAR domain"/>
    <property type="match status" value="1"/>
</dbReference>
<dbReference type="AlphaFoldDB" id="A0A9P7NBM6"/>
<reference evidence="1" key="1">
    <citation type="journal article" date="2020" name="bioRxiv">
        <title>Whole genome comparisons of ergot fungi reveals the divergence and evolution of species within the genus Claviceps are the result of varying mechanisms driving genome evolution and host range expansion.</title>
        <authorList>
            <person name="Wyka S.A."/>
            <person name="Mondo S.J."/>
            <person name="Liu M."/>
            <person name="Dettman J."/>
            <person name="Nalam V."/>
            <person name="Broders K.D."/>
        </authorList>
    </citation>
    <scope>NUCLEOTIDE SEQUENCE</scope>
    <source>
        <strain evidence="1">CCC 602</strain>
    </source>
</reference>
<gene>
    <name evidence="1" type="ORF">E4U43_000619</name>
</gene>
<name>A0A9P7NBM6_9HYPO</name>
<keyword evidence="2" id="KW-1185">Reference proteome</keyword>
<dbReference type="EMBL" id="SRPW01001191">
    <property type="protein sequence ID" value="KAG6005193.1"/>
    <property type="molecule type" value="Genomic_DNA"/>
</dbReference>
<evidence type="ECO:0000313" key="1">
    <source>
        <dbReference type="EMBL" id="KAG6005193.1"/>
    </source>
</evidence>
<dbReference type="OrthoDB" id="331602at2759"/>